<sequence>MDALPCVRHKAISATAGAAWQHHANYAMSEAQQRWHNARREAPSSPTHGQARHGTSPKPWQTRSITLPTRQ</sequence>
<dbReference type="EMBL" id="JACEIK010004861">
    <property type="protein sequence ID" value="MCD9646600.1"/>
    <property type="molecule type" value="Genomic_DNA"/>
</dbReference>
<proteinExistence type="predicted"/>
<organism evidence="2 3">
    <name type="scientific">Datura stramonium</name>
    <name type="common">Jimsonweed</name>
    <name type="synonym">Common thornapple</name>
    <dbReference type="NCBI Taxonomy" id="4076"/>
    <lineage>
        <taxon>Eukaryota</taxon>
        <taxon>Viridiplantae</taxon>
        <taxon>Streptophyta</taxon>
        <taxon>Embryophyta</taxon>
        <taxon>Tracheophyta</taxon>
        <taxon>Spermatophyta</taxon>
        <taxon>Magnoliopsida</taxon>
        <taxon>eudicotyledons</taxon>
        <taxon>Gunneridae</taxon>
        <taxon>Pentapetalae</taxon>
        <taxon>asterids</taxon>
        <taxon>lamiids</taxon>
        <taxon>Solanales</taxon>
        <taxon>Solanaceae</taxon>
        <taxon>Solanoideae</taxon>
        <taxon>Datureae</taxon>
        <taxon>Datura</taxon>
    </lineage>
</organism>
<accession>A0ABS8VKC5</accession>
<name>A0ABS8VKC5_DATST</name>
<feature type="region of interest" description="Disordered" evidence="1">
    <location>
        <begin position="30"/>
        <end position="71"/>
    </location>
</feature>
<protein>
    <submittedName>
        <fullName evidence="2">Uncharacterized protein</fullName>
    </submittedName>
</protein>
<evidence type="ECO:0000256" key="1">
    <source>
        <dbReference type="SAM" id="MobiDB-lite"/>
    </source>
</evidence>
<dbReference type="Proteomes" id="UP000823775">
    <property type="component" value="Unassembled WGS sequence"/>
</dbReference>
<feature type="compositionally biased region" description="Polar residues" evidence="1">
    <location>
        <begin position="58"/>
        <end position="71"/>
    </location>
</feature>
<evidence type="ECO:0000313" key="2">
    <source>
        <dbReference type="EMBL" id="MCD9646600.1"/>
    </source>
</evidence>
<gene>
    <name evidence="2" type="ORF">HAX54_036599</name>
</gene>
<reference evidence="2 3" key="1">
    <citation type="journal article" date="2021" name="BMC Genomics">
        <title>Datura genome reveals duplications of psychoactive alkaloid biosynthetic genes and high mutation rate following tissue culture.</title>
        <authorList>
            <person name="Rajewski A."/>
            <person name="Carter-House D."/>
            <person name="Stajich J."/>
            <person name="Litt A."/>
        </authorList>
    </citation>
    <scope>NUCLEOTIDE SEQUENCE [LARGE SCALE GENOMIC DNA]</scope>
    <source>
        <strain evidence="2">AR-01</strain>
    </source>
</reference>
<evidence type="ECO:0000313" key="3">
    <source>
        <dbReference type="Proteomes" id="UP000823775"/>
    </source>
</evidence>
<comment type="caution">
    <text evidence="2">The sequence shown here is derived from an EMBL/GenBank/DDBJ whole genome shotgun (WGS) entry which is preliminary data.</text>
</comment>
<keyword evidence="3" id="KW-1185">Reference proteome</keyword>
<feature type="non-terminal residue" evidence="2">
    <location>
        <position position="71"/>
    </location>
</feature>